<reference evidence="2" key="1">
    <citation type="submission" date="2013-06" db="EMBL/GenBank/DDBJ databases">
        <title>Complete Genome Sequence of Hyperthermophilic Palaeococcus pacificus DY20341T, Isolated from a Deep-Sea Hydrothermal Sediments.</title>
        <authorList>
            <person name="Zeng X."/>
            <person name="Shao Z."/>
        </authorList>
    </citation>
    <scope>NUCLEOTIDE SEQUENCE [LARGE SCALE GENOMIC DNA]</scope>
    <source>
        <strain evidence="2">DY20341</strain>
    </source>
</reference>
<protein>
    <submittedName>
        <fullName evidence="1">Uncharacterized protein</fullName>
    </submittedName>
</protein>
<dbReference type="AlphaFoldDB" id="A0A075LU32"/>
<organism evidence="1 2">
    <name type="scientific">Palaeococcus pacificus DY20341</name>
    <dbReference type="NCBI Taxonomy" id="1343739"/>
    <lineage>
        <taxon>Archaea</taxon>
        <taxon>Methanobacteriati</taxon>
        <taxon>Methanobacteriota</taxon>
        <taxon>Thermococci</taxon>
        <taxon>Thermococcales</taxon>
        <taxon>Thermococcaceae</taxon>
        <taxon>Palaeococcus</taxon>
    </lineage>
</organism>
<gene>
    <name evidence="1" type="ORF">PAP_06155</name>
</gene>
<dbReference type="RefSeq" id="WP_048165169.1">
    <property type="nucleotide sequence ID" value="NZ_CP006019.1"/>
</dbReference>
<accession>A0A075LU32</accession>
<reference evidence="1 2" key="2">
    <citation type="journal article" date="2015" name="Genome Announc.">
        <title>Complete Genome Sequence of Hyperthermophilic Piezophilic Archaeon Palaeococcus pacificus DY20341T, Isolated from Deep-Sea Hydrothermal Sediments.</title>
        <authorList>
            <person name="Zeng X."/>
            <person name="Jebbar M."/>
            <person name="Shao Z."/>
        </authorList>
    </citation>
    <scope>NUCLEOTIDE SEQUENCE [LARGE SCALE GENOMIC DNA]</scope>
    <source>
        <strain evidence="1 2">DY20341</strain>
    </source>
</reference>
<evidence type="ECO:0000313" key="2">
    <source>
        <dbReference type="Proteomes" id="UP000027981"/>
    </source>
</evidence>
<proteinExistence type="predicted"/>
<dbReference type="KEGG" id="ppac:PAP_06155"/>
<name>A0A075LU32_9EURY</name>
<dbReference type="GeneID" id="24842352"/>
<keyword evidence="2" id="KW-1185">Reference proteome</keyword>
<dbReference type="Proteomes" id="UP000027981">
    <property type="component" value="Chromosome"/>
</dbReference>
<dbReference type="STRING" id="1343739.PAP_06155"/>
<dbReference type="HOGENOM" id="CLU_2021582_0_0_2"/>
<sequence length="122" mass="14983">MAIFKTKWRKIRAKDNIKRLKGMMQILGVLYEKTDEGEDIYIGKYLVVKHYMADGNEYLEIYERTRDKRGVKGRNELALIRWDPIEDTWEYTNKNLSSNWHNKYRILWGKEKDWIREEYFKV</sequence>
<evidence type="ECO:0000313" key="1">
    <source>
        <dbReference type="EMBL" id="AIF69631.1"/>
    </source>
</evidence>
<dbReference type="EMBL" id="CP006019">
    <property type="protein sequence ID" value="AIF69631.1"/>
    <property type="molecule type" value="Genomic_DNA"/>
</dbReference>